<feature type="chain" id="PRO_5026146925" evidence="1">
    <location>
        <begin position="18"/>
        <end position="242"/>
    </location>
</feature>
<sequence length="242" mass="28131">MRALALLLAATSVAASAADHPDFSGEWERYPTYQGDEIDPRYAPTPIPDPPLKPEYMPDWLEKQKILAQRQEEGQPAGDNYVHCIPDGMPAMMMGMFPMEIMQRPEKITILQEAFTQIRRIYMNEELPKWDEVNPTFYGASVGHWEGDTLVVETTGVKDYVTFRWAPHSESMKITERIRLLAPDYLTDEVTVEDEHFTRPWKWSWVYKRMSDYKMQEYVCEDNREIIGEDGVQVFVPKGKSE</sequence>
<comment type="caution">
    <text evidence="2">The sequence shown here is derived from an EMBL/GenBank/DDBJ whole genome shotgun (WGS) entry which is preliminary data.</text>
</comment>
<dbReference type="AlphaFoldDB" id="A0A6I4SWD9"/>
<dbReference type="Proteomes" id="UP000433652">
    <property type="component" value="Unassembled WGS sequence"/>
</dbReference>
<dbReference type="RefSeq" id="WP_159794255.1">
    <property type="nucleotide sequence ID" value="NZ_WTYM01000036.1"/>
</dbReference>
<dbReference type="EMBL" id="WTYM01000036">
    <property type="protein sequence ID" value="MXO59659.1"/>
    <property type="molecule type" value="Genomic_DNA"/>
</dbReference>
<reference evidence="2 3" key="1">
    <citation type="submission" date="2019-12" db="EMBL/GenBank/DDBJ databases">
        <title>Genomic-based taxomic classification of the family Erythrobacteraceae.</title>
        <authorList>
            <person name="Xu L."/>
        </authorList>
    </citation>
    <scope>NUCLEOTIDE SEQUENCE [LARGE SCALE GENOMIC DNA]</scope>
    <source>
        <strain evidence="2 3">MCCC 1K01500</strain>
    </source>
</reference>
<evidence type="ECO:0000313" key="2">
    <source>
        <dbReference type="EMBL" id="MXO59659.1"/>
    </source>
</evidence>
<name>A0A6I4SWD9_9SPHN</name>
<protein>
    <submittedName>
        <fullName evidence="2">Uncharacterized protein</fullName>
    </submittedName>
</protein>
<accession>A0A6I4SWD9</accession>
<keyword evidence="1" id="KW-0732">Signal</keyword>
<proteinExistence type="predicted"/>
<feature type="signal peptide" evidence="1">
    <location>
        <begin position="1"/>
        <end position="17"/>
    </location>
</feature>
<gene>
    <name evidence="2" type="ORF">GRI89_08915</name>
</gene>
<keyword evidence="3" id="KW-1185">Reference proteome</keyword>
<evidence type="ECO:0000256" key="1">
    <source>
        <dbReference type="SAM" id="SignalP"/>
    </source>
</evidence>
<organism evidence="2 3">
    <name type="scientific">Croceibacterium salegens</name>
    <dbReference type="NCBI Taxonomy" id="1737568"/>
    <lineage>
        <taxon>Bacteria</taxon>
        <taxon>Pseudomonadati</taxon>
        <taxon>Pseudomonadota</taxon>
        <taxon>Alphaproteobacteria</taxon>
        <taxon>Sphingomonadales</taxon>
        <taxon>Erythrobacteraceae</taxon>
        <taxon>Croceibacterium</taxon>
    </lineage>
</organism>
<evidence type="ECO:0000313" key="3">
    <source>
        <dbReference type="Proteomes" id="UP000433652"/>
    </source>
</evidence>
<dbReference type="OrthoDB" id="7054794at2"/>